<organism evidence="3 4">
    <name type="scientific">Clitoria ternatea</name>
    <name type="common">Butterfly pea</name>
    <dbReference type="NCBI Taxonomy" id="43366"/>
    <lineage>
        <taxon>Eukaryota</taxon>
        <taxon>Viridiplantae</taxon>
        <taxon>Streptophyta</taxon>
        <taxon>Embryophyta</taxon>
        <taxon>Tracheophyta</taxon>
        <taxon>Spermatophyta</taxon>
        <taxon>Magnoliopsida</taxon>
        <taxon>eudicotyledons</taxon>
        <taxon>Gunneridae</taxon>
        <taxon>Pentapetalae</taxon>
        <taxon>rosids</taxon>
        <taxon>fabids</taxon>
        <taxon>Fabales</taxon>
        <taxon>Fabaceae</taxon>
        <taxon>Papilionoideae</taxon>
        <taxon>50 kb inversion clade</taxon>
        <taxon>NPAAA clade</taxon>
        <taxon>indigoferoid/millettioid clade</taxon>
        <taxon>Phaseoleae</taxon>
        <taxon>Clitoria</taxon>
    </lineage>
</organism>
<dbReference type="AlphaFoldDB" id="A0AAN9K4A7"/>
<comment type="caution">
    <text evidence="3">The sequence shown here is derived from an EMBL/GenBank/DDBJ whole genome shotgun (WGS) entry which is preliminary data.</text>
</comment>
<dbReference type="PANTHER" id="PTHR36782:SF1">
    <property type="entry name" value="CALCIUM UNIPORTER PROTEIN"/>
    <property type="match status" value="1"/>
</dbReference>
<protein>
    <recommendedName>
        <fullName evidence="2">DUF7890 domain-containing protein</fullName>
    </recommendedName>
</protein>
<sequence>MFSCLSNKVCDEKVEEQVTNKKAEYTDELTMKRSPSTPSKVVKKSVRFADSEPSGEENYKEKLGRCIIGGDGLLGERGGIRVKLKMTKEEATRLLSKCKEGGVLEFKDVATQLVALPLNRVTVVSSCTNQ</sequence>
<evidence type="ECO:0000313" key="3">
    <source>
        <dbReference type="EMBL" id="KAK7308934.1"/>
    </source>
</evidence>
<gene>
    <name evidence="3" type="ORF">RJT34_05280</name>
</gene>
<evidence type="ECO:0000259" key="2">
    <source>
        <dbReference type="Pfam" id="PF25418"/>
    </source>
</evidence>
<reference evidence="3 4" key="1">
    <citation type="submission" date="2024-01" db="EMBL/GenBank/DDBJ databases">
        <title>The genomes of 5 underutilized Papilionoideae crops provide insights into root nodulation and disease resistance.</title>
        <authorList>
            <person name="Yuan L."/>
        </authorList>
    </citation>
    <scope>NUCLEOTIDE SEQUENCE [LARGE SCALE GENOMIC DNA]</scope>
    <source>
        <strain evidence="3">LY-2023</strain>
        <tissue evidence="3">Leaf</tissue>
    </source>
</reference>
<dbReference type="EMBL" id="JAYKXN010000002">
    <property type="protein sequence ID" value="KAK7308934.1"/>
    <property type="molecule type" value="Genomic_DNA"/>
</dbReference>
<evidence type="ECO:0000313" key="4">
    <source>
        <dbReference type="Proteomes" id="UP001359559"/>
    </source>
</evidence>
<feature type="region of interest" description="Disordered" evidence="1">
    <location>
        <begin position="30"/>
        <end position="56"/>
    </location>
</feature>
<name>A0AAN9K4A7_CLITE</name>
<keyword evidence="4" id="KW-1185">Reference proteome</keyword>
<dbReference type="PANTHER" id="PTHR36782">
    <property type="entry name" value="BNAC03G62080D PROTEIN"/>
    <property type="match status" value="1"/>
</dbReference>
<dbReference type="Proteomes" id="UP001359559">
    <property type="component" value="Unassembled WGS sequence"/>
</dbReference>
<feature type="domain" description="DUF7890" evidence="2">
    <location>
        <begin position="79"/>
        <end position="124"/>
    </location>
</feature>
<accession>A0AAN9K4A7</accession>
<evidence type="ECO:0000256" key="1">
    <source>
        <dbReference type="SAM" id="MobiDB-lite"/>
    </source>
</evidence>
<dbReference type="Pfam" id="PF25418">
    <property type="entry name" value="DUF7890"/>
    <property type="match status" value="1"/>
</dbReference>
<proteinExistence type="predicted"/>
<dbReference type="InterPro" id="IPR057212">
    <property type="entry name" value="DUF7890"/>
</dbReference>